<sequence>MQSRGKPRDKVERKRNTIGLTPEAWVILERDSQRVGVSGAEYIETLVRRGEKSLYDDIADGLIRQHCLNKQRLHELKLISSRIESDNQLIRELLAKLGVSPNRMPE</sequence>
<protein>
    <submittedName>
        <fullName evidence="1">Uncharacterized protein</fullName>
    </submittedName>
</protein>
<name>A0AAW9QWV4_9CHRO</name>
<dbReference type="AlphaFoldDB" id="A0AAW9QWV4"/>
<keyword evidence="2" id="KW-1185">Reference proteome</keyword>
<evidence type="ECO:0000313" key="1">
    <source>
        <dbReference type="EMBL" id="MEG3439900.1"/>
    </source>
</evidence>
<dbReference type="RefSeq" id="WP_332867372.1">
    <property type="nucleotide sequence ID" value="NZ_JBAFSM010000064.1"/>
</dbReference>
<comment type="caution">
    <text evidence="1">The sequence shown here is derived from an EMBL/GenBank/DDBJ whole genome shotgun (WGS) entry which is preliminary data.</text>
</comment>
<dbReference type="EMBL" id="JBAFSM010000064">
    <property type="protein sequence ID" value="MEG3439900.1"/>
    <property type="molecule type" value="Genomic_DNA"/>
</dbReference>
<proteinExistence type="predicted"/>
<dbReference type="Proteomes" id="UP001328733">
    <property type="component" value="Unassembled WGS sequence"/>
</dbReference>
<accession>A0AAW9QWV4</accession>
<gene>
    <name evidence="1" type="ORF">V0288_22425</name>
</gene>
<evidence type="ECO:0000313" key="2">
    <source>
        <dbReference type="Proteomes" id="UP001328733"/>
    </source>
</evidence>
<reference evidence="1 2" key="1">
    <citation type="submission" date="2024-01" db="EMBL/GenBank/DDBJ databases">
        <title>Genomic insights into the taxonomy and metabolism of the cyanobacterium Pannus brasiliensis CCIBt3594.</title>
        <authorList>
            <person name="Machado M."/>
            <person name="Botero N.B."/>
            <person name="Andreote A.P.D."/>
            <person name="Feitosa A.M.T."/>
            <person name="Popin R."/>
            <person name="Sivonen K."/>
            <person name="Fiore M.F."/>
        </authorList>
    </citation>
    <scope>NUCLEOTIDE SEQUENCE [LARGE SCALE GENOMIC DNA]</scope>
    <source>
        <strain evidence="1 2">CCIBt3594</strain>
    </source>
</reference>
<organism evidence="1 2">
    <name type="scientific">Pannus brasiliensis CCIBt3594</name>
    <dbReference type="NCBI Taxonomy" id="1427578"/>
    <lineage>
        <taxon>Bacteria</taxon>
        <taxon>Bacillati</taxon>
        <taxon>Cyanobacteriota</taxon>
        <taxon>Cyanophyceae</taxon>
        <taxon>Oscillatoriophycideae</taxon>
        <taxon>Chroococcales</taxon>
        <taxon>Microcystaceae</taxon>
        <taxon>Pannus</taxon>
    </lineage>
</organism>